<evidence type="ECO:0000313" key="3">
    <source>
        <dbReference type="EMBL" id="CAJ1943391.1"/>
    </source>
</evidence>
<dbReference type="InterPro" id="IPR006683">
    <property type="entry name" value="Thioestr_dom"/>
</dbReference>
<dbReference type="Pfam" id="PF03061">
    <property type="entry name" value="4HBT"/>
    <property type="match status" value="1"/>
</dbReference>
<evidence type="ECO:0000259" key="2">
    <source>
        <dbReference type="Pfam" id="PF03061"/>
    </source>
</evidence>
<gene>
    <name evidence="3" type="ORF">CYCCA115_LOCUS8416</name>
</gene>
<dbReference type="Proteomes" id="UP001295423">
    <property type="component" value="Unassembled WGS sequence"/>
</dbReference>
<evidence type="ECO:0000313" key="4">
    <source>
        <dbReference type="Proteomes" id="UP001295423"/>
    </source>
</evidence>
<accession>A0AAD2CR25</accession>
<sequence length="355" mass="39309">MDYLIPVGVAIVLGPLSLITMIRATMPKAPKTPEAMKEVVMNFVKQGYLLIRMNRKPKPGESMHNFQSALGLCYETYDPDRLTVSKNFLSYRYKLAPSDKLTPGLGTALMDEVTAGLMGAAGKPAGASLFFQTQWYPENIKSSTSADDDDEDYLDIINTLTKNGRTISHTRTDIRSSDNKLIGYSTHVKYMPFGNIMMDTLISYFPMWMSPWVSGIINKQLPPPSPTAHENIGAHKAVDSGLKIVSDGKGEFSMTDDHKNPFGTLHGGCTAMIMEKVGESYANSLFKDSKFYLESLQVQFLSAGRGQKILTIESETIEFTENNHALIRVKLMKPNSGKKKGPTVLAEGTLRYLVK</sequence>
<dbReference type="AlphaFoldDB" id="A0AAD2CR25"/>
<keyword evidence="4" id="KW-1185">Reference proteome</keyword>
<dbReference type="EMBL" id="CAKOGP040001113">
    <property type="protein sequence ID" value="CAJ1943391.1"/>
    <property type="molecule type" value="Genomic_DNA"/>
</dbReference>
<protein>
    <recommendedName>
        <fullName evidence="2">Thioesterase domain-containing protein</fullName>
    </recommendedName>
</protein>
<feature type="domain" description="Thioesterase" evidence="2">
    <location>
        <begin position="262"/>
        <end position="318"/>
    </location>
</feature>
<name>A0AAD2CR25_9STRA</name>
<evidence type="ECO:0000256" key="1">
    <source>
        <dbReference type="SAM" id="Phobius"/>
    </source>
</evidence>
<reference evidence="3" key="1">
    <citation type="submission" date="2023-08" db="EMBL/GenBank/DDBJ databases">
        <authorList>
            <person name="Audoor S."/>
            <person name="Bilcke G."/>
        </authorList>
    </citation>
    <scope>NUCLEOTIDE SEQUENCE</scope>
</reference>
<proteinExistence type="predicted"/>
<keyword evidence="1" id="KW-0472">Membrane</keyword>
<dbReference type="InterPro" id="IPR029069">
    <property type="entry name" value="HotDog_dom_sf"/>
</dbReference>
<dbReference type="SUPFAM" id="SSF54637">
    <property type="entry name" value="Thioesterase/thiol ester dehydrase-isomerase"/>
    <property type="match status" value="1"/>
</dbReference>
<dbReference type="Gene3D" id="3.10.129.10">
    <property type="entry name" value="Hotdog Thioesterase"/>
    <property type="match status" value="1"/>
</dbReference>
<comment type="caution">
    <text evidence="3">The sequence shown here is derived from an EMBL/GenBank/DDBJ whole genome shotgun (WGS) entry which is preliminary data.</text>
</comment>
<keyword evidence="1" id="KW-0812">Transmembrane</keyword>
<feature type="transmembrane region" description="Helical" evidence="1">
    <location>
        <begin position="6"/>
        <end position="26"/>
    </location>
</feature>
<keyword evidence="1" id="KW-1133">Transmembrane helix</keyword>
<organism evidence="3 4">
    <name type="scientific">Cylindrotheca closterium</name>
    <dbReference type="NCBI Taxonomy" id="2856"/>
    <lineage>
        <taxon>Eukaryota</taxon>
        <taxon>Sar</taxon>
        <taxon>Stramenopiles</taxon>
        <taxon>Ochrophyta</taxon>
        <taxon>Bacillariophyta</taxon>
        <taxon>Bacillariophyceae</taxon>
        <taxon>Bacillariophycidae</taxon>
        <taxon>Bacillariales</taxon>
        <taxon>Bacillariaceae</taxon>
        <taxon>Cylindrotheca</taxon>
    </lineage>
</organism>